<organism evidence="2 3">
    <name type="scientific">Rathayibacter tritici</name>
    <dbReference type="NCBI Taxonomy" id="33888"/>
    <lineage>
        <taxon>Bacteria</taxon>
        <taxon>Bacillati</taxon>
        <taxon>Actinomycetota</taxon>
        <taxon>Actinomycetes</taxon>
        <taxon>Micrococcales</taxon>
        <taxon>Microbacteriaceae</taxon>
        <taxon>Rathayibacter</taxon>
    </lineage>
</organism>
<feature type="domain" description="NmrA-like" evidence="1">
    <location>
        <begin position="2"/>
        <end position="231"/>
    </location>
</feature>
<dbReference type="Pfam" id="PF05368">
    <property type="entry name" value="NmrA"/>
    <property type="match status" value="1"/>
</dbReference>
<dbReference type="KEGG" id="rtn:A6122_0133"/>
<dbReference type="SUPFAM" id="SSF51735">
    <property type="entry name" value="NAD(P)-binding Rossmann-fold domains"/>
    <property type="match status" value="1"/>
</dbReference>
<name>A0A160KQ80_9MICO</name>
<accession>A0A160KQ80</accession>
<dbReference type="Gene3D" id="3.90.25.10">
    <property type="entry name" value="UDP-galactose 4-epimerase, domain 1"/>
    <property type="match status" value="1"/>
</dbReference>
<evidence type="ECO:0000259" key="1">
    <source>
        <dbReference type="Pfam" id="PF05368"/>
    </source>
</evidence>
<dbReference type="PANTHER" id="PTHR47129">
    <property type="entry name" value="QUINONE OXIDOREDUCTASE 2"/>
    <property type="match status" value="1"/>
</dbReference>
<dbReference type="InterPro" id="IPR008030">
    <property type="entry name" value="NmrA-like"/>
</dbReference>
<reference evidence="2 3" key="1">
    <citation type="submission" date="2016-05" db="EMBL/GenBank/DDBJ databases">
        <title>Complete genome sequence of Rathayibacter tritici NCPPB 1953.</title>
        <authorList>
            <person name="Park J."/>
            <person name="Lee H.-H."/>
            <person name="Lee S.-W."/>
            <person name="Seo Y.-S."/>
        </authorList>
    </citation>
    <scope>NUCLEOTIDE SEQUENCE [LARGE SCALE GENOMIC DNA]</scope>
    <source>
        <strain evidence="2 3">NCPPB 1953</strain>
    </source>
</reference>
<dbReference type="RefSeq" id="WP_068250361.1">
    <property type="nucleotide sequence ID" value="NZ_CP015515.1"/>
</dbReference>
<dbReference type="STRING" id="33888.A6122_0133"/>
<dbReference type="EMBL" id="CP015515">
    <property type="protein sequence ID" value="AND15299.1"/>
    <property type="molecule type" value="Genomic_DNA"/>
</dbReference>
<evidence type="ECO:0000313" key="2">
    <source>
        <dbReference type="EMBL" id="AND15299.1"/>
    </source>
</evidence>
<proteinExistence type="predicted"/>
<dbReference type="InterPro" id="IPR036291">
    <property type="entry name" value="NAD(P)-bd_dom_sf"/>
</dbReference>
<dbReference type="PANTHER" id="PTHR47129:SF1">
    <property type="entry name" value="NMRA-LIKE DOMAIN-CONTAINING PROTEIN"/>
    <property type="match status" value="1"/>
</dbReference>
<evidence type="ECO:0000313" key="3">
    <source>
        <dbReference type="Proteomes" id="UP000077071"/>
    </source>
</evidence>
<dbReference type="Gene3D" id="3.40.50.720">
    <property type="entry name" value="NAD(P)-binding Rossmann-like Domain"/>
    <property type="match status" value="1"/>
</dbReference>
<dbReference type="OrthoDB" id="5510591at2"/>
<sequence length="286" mass="29056">MTLVVTGATGHLGHLAVEHLLARGTAASDIVATGRNAAKLEALAADLGVRTAVADFEDTASLDVAFADAEAVLLVSGSEVGKRVAQHTAVVEAAARVGARLVYTSAPKATTSALLLAPEHKATEEAIAAAGIPAVILRNGWYNENYAQTISELATTGSTLSSAGEGRVASAARSDYAEAAAVALTDASLVGTVHELSGDTAWSFDELAALVAEVADRDAAVAHVSSDEHARILTESGVPEGGVGFVVGLDANIADGLLGETDGSLARLIGRPTTPIRAYVQEQLAR</sequence>
<gene>
    <name evidence="2" type="ORF">A6122_0133</name>
</gene>
<dbReference type="PATRIC" id="fig|33888.3.peg.159"/>
<dbReference type="Proteomes" id="UP000077071">
    <property type="component" value="Chromosome"/>
</dbReference>
<dbReference type="AlphaFoldDB" id="A0A160KQ80"/>
<dbReference type="InterPro" id="IPR052718">
    <property type="entry name" value="NmrA-type_oxidoreductase"/>
</dbReference>
<protein>
    <submittedName>
        <fullName evidence="2">NAD(P)-dependent oxidoreductase</fullName>
    </submittedName>
</protein>
<keyword evidence="3" id="KW-1185">Reference proteome</keyword>